<accession>D5P524</accession>
<sequence>MSDLLVKAGDDTARMDTHQVVKYLLDRLGPTLVAFIAGSKSRTMPARWAAPPGDSTHAVPSPDKVRRLQAAHTVFLLIEGAESDQIARNWLISANPRLDGAMPAELIRNDDIPAVYRAADAFVTDTYYS</sequence>
<reference evidence="1 2" key="1">
    <citation type="submission" date="2010-04" db="EMBL/GenBank/DDBJ databases">
        <authorList>
            <person name="Muzny D."/>
            <person name="Qin X."/>
            <person name="Deng J."/>
            <person name="Jiang H."/>
            <person name="Liu Y."/>
            <person name="Qu J."/>
            <person name="Song X.-Z."/>
            <person name="Zhang L."/>
            <person name="Thornton R."/>
            <person name="Coyle M."/>
            <person name="Francisco L."/>
            <person name="Jackson L."/>
            <person name="Javaid M."/>
            <person name="Korchina V."/>
            <person name="Kovar C."/>
            <person name="Mata R."/>
            <person name="Mathew T."/>
            <person name="Ngo R."/>
            <person name="Nguyen L."/>
            <person name="Nguyen N."/>
            <person name="Okwuonu G."/>
            <person name="Ongeri F."/>
            <person name="Pham C."/>
            <person name="Simmons D."/>
            <person name="Wilczek-Boney K."/>
            <person name="Hale W."/>
            <person name="Jakkamsetti A."/>
            <person name="Pham P."/>
            <person name="Ruth R."/>
            <person name="San Lucas F."/>
            <person name="Warren J."/>
            <person name="Zhang J."/>
            <person name="Zhao Z."/>
            <person name="Zhou C."/>
            <person name="Zhu D."/>
            <person name="Lee S."/>
            <person name="Bess C."/>
            <person name="Blankenburg K."/>
            <person name="Forbes L."/>
            <person name="Fu Q."/>
            <person name="Gubbala S."/>
            <person name="Hirani K."/>
            <person name="Jayaseelan J.C."/>
            <person name="Lara F."/>
            <person name="Munidasa M."/>
            <person name="Palculict T."/>
            <person name="Patil S."/>
            <person name="Pu L.-L."/>
            <person name="Saada N."/>
            <person name="Tang L."/>
            <person name="Weissenberger G."/>
            <person name="Zhu Y."/>
            <person name="Hemphill L."/>
            <person name="Shang Y."/>
            <person name="Youmans B."/>
            <person name="Ayvaz T."/>
            <person name="Ross M."/>
            <person name="Santibanez J."/>
            <person name="Aqrawi P."/>
            <person name="Gross S."/>
            <person name="Joshi V."/>
            <person name="Fowler G."/>
            <person name="Nazareth L."/>
            <person name="Reid J."/>
            <person name="Worley K."/>
            <person name="Petrosino J."/>
            <person name="Highlander S."/>
            <person name="Gibbs R."/>
        </authorList>
    </citation>
    <scope>NUCLEOTIDE SEQUENCE [LARGE SCALE GENOMIC DNA]</scope>
    <source>
        <strain evidence="1 2">ATCC BAA-614</strain>
    </source>
</reference>
<dbReference type="RefSeq" id="WP_007172545.1">
    <property type="nucleotide sequence ID" value="NZ_GG770583.1"/>
</dbReference>
<dbReference type="EMBL" id="ADNV01000093">
    <property type="protein sequence ID" value="EFG78822.1"/>
    <property type="molecule type" value="Genomic_DNA"/>
</dbReference>
<proteinExistence type="predicted"/>
<dbReference type="AlphaFoldDB" id="D5P524"/>
<dbReference type="eggNOG" id="ENOG50331YZ">
    <property type="taxonomic scope" value="Bacteria"/>
</dbReference>
<evidence type="ECO:0000313" key="2">
    <source>
        <dbReference type="Proteomes" id="UP000003653"/>
    </source>
</evidence>
<protein>
    <submittedName>
        <fullName evidence="1">Uncharacterized protein</fullName>
    </submittedName>
</protein>
<name>D5P524_9MYCO</name>
<keyword evidence="2" id="KW-1185">Reference proteome</keyword>
<organism evidence="1 2">
    <name type="scientific">Mycobacterium parascrofulaceum ATCC BAA-614</name>
    <dbReference type="NCBI Taxonomy" id="525368"/>
    <lineage>
        <taxon>Bacteria</taxon>
        <taxon>Bacillati</taxon>
        <taxon>Actinomycetota</taxon>
        <taxon>Actinomycetes</taxon>
        <taxon>Mycobacteriales</taxon>
        <taxon>Mycobacteriaceae</taxon>
        <taxon>Mycobacterium</taxon>
        <taxon>Mycobacterium simiae complex</taxon>
    </lineage>
</organism>
<gene>
    <name evidence="1" type="ORF">HMPREF0591_1268</name>
</gene>
<evidence type="ECO:0000313" key="1">
    <source>
        <dbReference type="EMBL" id="EFG78822.1"/>
    </source>
</evidence>
<dbReference type="HOGENOM" id="CLU_159946_0_0_11"/>
<comment type="caution">
    <text evidence="1">The sequence shown here is derived from an EMBL/GenBank/DDBJ whole genome shotgun (WGS) entry which is preliminary data.</text>
</comment>
<dbReference type="Proteomes" id="UP000003653">
    <property type="component" value="Unassembled WGS sequence"/>
</dbReference>